<sequence length="178" mass="20544">MDGNVYNLRQVKKTDCKDIFDIYSDNDAVKYEGMNPIESIDKAKSYIDFINDGYNKKMFVRWCISDKEDDKLLGLISLQHFDYLNAKAEVGYILNKKYWGKGIMGSNLSLVINYAFNQLNLHRLEAVIHPANIASITLAERMGFKIEGVKKECELNLRTSNYEDRLILGRVNKMKKVS</sequence>
<keyword evidence="2" id="KW-0012">Acyltransferase</keyword>
<proteinExistence type="inferred from homology"/>
<dbReference type="Proteomes" id="UP001144612">
    <property type="component" value="Unassembled WGS sequence"/>
</dbReference>
<dbReference type="Pfam" id="PF13302">
    <property type="entry name" value="Acetyltransf_3"/>
    <property type="match status" value="1"/>
</dbReference>
<evidence type="ECO:0000256" key="3">
    <source>
        <dbReference type="ARBA" id="ARBA00038502"/>
    </source>
</evidence>
<gene>
    <name evidence="5" type="ORF">OW729_16085</name>
</gene>
<keyword evidence="6" id="KW-1185">Reference proteome</keyword>
<evidence type="ECO:0000256" key="1">
    <source>
        <dbReference type="ARBA" id="ARBA00022679"/>
    </source>
</evidence>
<dbReference type="InterPro" id="IPR051531">
    <property type="entry name" value="N-acetyltransferase"/>
</dbReference>
<dbReference type="PANTHER" id="PTHR43792">
    <property type="entry name" value="GNAT FAMILY, PUTATIVE (AFU_ORTHOLOGUE AFUA_3G00765)-RELATED-RELATED"/>
    <property type="match status" value="1"/>
</dbReference>
<dbReference type="Gene3D" id="3.40.630.30">
    <property type="match status" value="1"/>
</dbReference>
<evidence type="ECO:0000313" key="5">
    <source>
        <dbReference type="EMBL" id="MCY6960138.1"/>
    </source>
</evidence>
<comment type="caution">
    <text evidence="5">The sequence shown here is derived from an EMBL/GenBank/DDBJ whole genome shotgun (WGS) entry which is preliminary data.</text>
</comment>
<feature type="domain" description="N-acetyltransferase" evidence="4">
    <location>
        <begin position="6"/>
        <end position="169"/>
    </location>
</feature>
<dbReference type="SUPFAM" id="SSF55729">
    <property type="entry name" value="Acyl-CoA N-acyltransferases (Nat)"/>
    <property type="match status" value="1"/>
</dbReference>
<dbReference type="InterPro" id="IPR016181">
    <property type="entry name" value="Acyl_CoA_acyltransferase"/>
</dbReference>
<dbReference type="EMBL" id="JAPQFJ010000021">
    <property type="protein sequence ID" value="MCY6960138.1"/>
    <property type="molecule type" value="Genomic_DNA"/>
</dbReference>
<organism evidence="5 6">
    <name type="scientific">Clostridium brassicae</name>
    <dbReference type="NCBI Taxonomy" id="2999072"/>
    <lineage>
        <taxon>Bacteria</taxon>
        <taxon>Bacillati</taxon>
        <taxon>Bacillota</taxon>
        <taxon>Clostridia</taxon>
        <taxon>Eubacteriales</taxon>
        <taxon>Clostridiaceae</taxon>
        <taxon>Clostridium</taxon>
    </lineage>
</organism>
<protein>
    <submittedName>
        <fullName evidence="5">GNAT family N-acetyltransferase</fullName>
    </submittedName>
</protein>
<keyword evidence="1" id="KW-0808">Transferase</keyword>
<dbReference type="PANTHER" id="PTHR43792:SF8">
    <property type="entry name" value="[RIBOSOMAL PROTEIN US5]-ALANINE N-ACETYLTRANSFERASE"/>
    <property type="match status" value="1"/>
</dbReference>
<evidence type="ECO:0000259" key="4">
    <source>
        <dbReference type="PROSITE" id="PS51186"/>
    </source>
</evidence>
<evidence type="ECO:0000313" key="6">
    <source>
        <dbReference type="Proteomes" id="UP001144612"/>
    </source>
</evidence>
<comment type="similarity">
    <text evidence="3">Belongs to the acetyltransferase family. RimJ subfamily.</text>
</comment>
<accession>A0ABT4DEQ5</accession>
<dbReference type="InterPro" id="IPR000182">
    <property type="entry name" value="GNAT_dom"/>
</dbReference>
<evidence type="ECO:0000256" key="2">
    <source>
        <dbReference type="ARBA" id="ARBA00023315"/>
    </source>
</evidence>
<dbReference type="PROSITE" id="PS51186">
    <property type="entry name" value="GNAT"/>
    <property type="match status" value="1"/>
</dbReference>
<name>A0ABT4DEQ5_9CLOT</name>
<reference evidence="5" key="1">
    <citation type="submission" date="2022-12" db="EMBL/GenBank/DDBJ databases">
        <title>Clostridium sp. nov., isolated from industrial wastewater.</title>
        <authorList>
            <person name="Jiayan W."/>
        </authorList>
    </citation>
    <scope>NUCLEOTIDE SEQUENCE</scope>
    <source>
        <strain evidence="5">ZC22-4</strain>
    </source>
</reference>